<organism evidence="7 8">
    <name type="scientific">Paludibacterium paludis</name>
    <dbReference type="NCBI Taxonomy" id="1225769"/>
    <lineage>
        <taxon>Bacteria</taxon>
        <taxon>Pseudomonadati</taxon>
        <taxon>Pseudomonadota</taxon>
        <taxon>Betaproteobacteria</taxon>
        <taxon>Neisseriales</taxon>
        <taxon>Chromobacteriaceae</taxon>
        <taxon>Paludibacterium</taxon>
    </lineage>
</organism>
<dbReference type="GO" id="GO:0006355">
    <property type="term" value="P:regulation of DNA-templated transcription"/>
    <property type="evidence" value="ECO:0007669"/>
    <property type="project" value="InterPro"/>
</dbReference>
<evidence type="ECO:0000256" key="2">
    <source>
        <dbReference type="ARBA" id="ARBA00023125"/>
    </source>
</evidence>
<dbReference type="GO" id="GO:0003677">
    <property type="term" value="F:DNA binding"/>
    <property type="evidence" value="ECO:0007669"/>
    <property type="project" value="UniProtKB-KW"/>
</dbReference>
<evidence type="ECO:0000259" key="5">
    <source>
        <dbReference type="PROSITE" id="PS50043"/>
    </source>
</evidence>
<keyword evidence="2 7" id="KW-0238">DNA-binding</keyword>
<evidence type="ECO:0000256" key="4">
    <source>
        <dbReference type="PROSITE-ProRule" id="PRU00169"/>
    </source>
</evidence>
<accession>A0A918P166</accession>
<sequence length="205" mass="22419">MTTFTSLPVALVDDDADVRDALSLLLRSHGFAVSTYESGEDFLAAPESRSAGCVILDVRMPAMSGPETFDRLRAAQSERVVVFLSGHGDIPLAVDMVKNGAFDFLEKPCREDVLFERIAQALAIAQARLGLKETQEAVQSRLARLSAREREVMDKVLSGKLNKQIADELNITMRTVEVHRASVFAKMGVKSALELSRLVAGQRGE</sequence>
<protein>
    <submittedName>
        <fullName evidence="7">DNA-binding response regulator</fullName>
    </submittedName>
</protein>
<dbReference type="SMART" id="SM00421">
    <property type="entry name" value="HTH_LUXR"/>
    <property type="match status" value="1"/>
</dbReference>
<evidence type="ECO:0000259" key="6">
    <source>
        <dbReference type="PROSITE" id="PS50110"/>
    </source>
</evidence>
<dbReference type="Pfam" id="PF00196">
    <property type="entry name" value="GerE"/>
    <property type="match status" value="1"/>
</dbReference>
<evidence type="ECO:0000256" key="1">
    <source>
        <dbReference type="ARBA" id="ARBA00023015"/>
    </source>
</evidence>
<reference evidence="7" key="1">
    <citation type="journal article" date="2014" name="Int. J. Syst. Evol. Microbiol.">
        <title>Complete genome sequence of Corynebacterium casei LMG S-19264T (=DSM 44701T), isolated from a smear-ripened cheese.</title>
        <authorList>
            <consortium name="US DOE Joint Genome Institute (JGI-PGF)"/>
            <person name="Walter F."/>
            <person name="Albersmeier A."/>
            <person name="Kalinowski J."/>
            <person name="Ruckert C."/>
        </authorList>
    </citation>
    <scope>NUCLEOTIDE SEQUENCE</scope>
    <source>
        <strain evidence="7">KCTC 32182</strain>
    </source>
</reference>
<keyword evidence="1" id="KW-0805">Transcription regulation</keyword>
<dbReference type="EMBL" id="BMYX01000006">
    <property type="protein sequence ID" value="GGY12730.1"/>
    <property type="molecule type" value="Genomic_DNA"/>
</dbReference>
<feature type="domain" description="Response regulatory" evidence="6">
    <location>
        <begin position="8"/>
        <end position="122"/>
    </location>
</feature>
<dbReference type="InterPro" id="IPR036388">
    <property type="entry name" value="WH-like_DNA-bd_sf"/>
</dbReference>
<evidence type="ECO:0000313" key="7">
    <source>
        <dbReference type="EMBL" id="GGY12730.1"/>
    </source>
</evidence>
<dbReference type="PROSITE" id="PS00622">
    <property type="entry name" value="HTH_LUXR_1"/>
    <property type="match status" value="1"/>
</dbReference>
<dbReference type="InterPro" id="IPR001789">
    <property type="entry name" value="Sig_transdc_resp-reg_receiver"/>
</dbReference>
<dbReference type="RefSeq" id="WP_189532878.1">
    <property type="nucleotide sequence ID" value="NZ_BMYX01000006.1"/>
</dbReference>
<evidence type="ECO:0000313" key="8">
    <source>
        <dbReference type="Proteomes" id="UP000645257"/>
    </source>
</evidence>
<proteinExistence type="predicted"/>
<comment type="caution">
    <text evidence="7">The sequence shown here is derived from an EMBL/GenBank/DDBJ whole genome shotgun (WGS) entry which is preliminary data.</text>
</comment>
<dbReference type="PANTHER" id="PTHR44688:SF16">
    <property type="entry name" value="DNA-BINDING TRANSCRIPTIONAL ACTIVATOR DEVR_DOSR"/>
    <property type="match status" value="1"/>
</dbReference>
<name>A0A918P166_9NEIS</name>
<dbReference type="PROSITE" id="PS50043">
    <property type="entry name" value="HTH_LUXR_2"/>
    <property type="match status" value="1"/>
</dbReference>
<dbReference type="Proteomes" id="UP000645257">
    <property type="component" value="Unassembled WGS sequence"/>
</dbReference>
<reference evidence="7" key="2">
    <citation type="submission" date="2020-09" db="EMBL/GenBank/DDBJ databases">
        <authorList>
            <person name="Sun Q."/>
            <person name="Kim S."/>
        </authorList>
    </citation>
    <scope>NUCLEOTIDE SEQUENCE</scope>
    <source>
        <strain evidence="7">KCTC 32182</strain>
    </source>
</reference>
<dbReference type="InterPro" id="IPR000792">
    <property type="entry name" value="Tscrpt_reg_LuxR_C"/>
</dbReference>
<dbReference type="GO" id="GO:0000160">
    <property type="term" value="P:phosphorelay signal transduction system"/>
    <property type="evidence" value="ECO:0007669"/>
    <property type="project" value="InterPro"/>
</dbReference>
<feature type="modified residue" description="4-aspartylphosphate" evidence="4">
    <location>
        <position position="57"/>
    </location>
</feature>
<dbReference type="Gene3D" id="1.10.10.10">
    <property type="entry name" value="Winged helix-like DNA-binding domain superfamily/Winged helix DNA-binding domain"/>
    <property type="match status" value="1"/>
</dbReference>
<dbReference type="PROSITE" id="PS50110">
    <property type="entry name" value="RESPONSE_REGULATORY"/>
    <property type="match status" value="1"/>
</dbReference>
<evidence type="ECO:0000256" key="3">
    <source>
        <dbReference type="ARBA" id="ARBA00023163"/>
    </source>
</evidence>
<dbReference type="CDD" id="cd06170">
    <property type="entry name" value="LuxR_C_like"/>
    <property type="match status" value="1"/>
</dbReference>
<keyword evidence="3" id="KW-0804">Transcription</keyword>
<keyword evidence="8" id="KW-1185">Reference proteome</keyword>
<dbReference type="InterPro" id="IPR016032">
    <property type="entry name" value="Sig_transdc_resp-reg_C-effctor"/>
</dbReference>
<dbReference type="SMART" id="SM00448">
    <property type="entry name" value="REC"/>
    <property type="match status" value="1"/>
</dbReference>
<keyword evidence="4" id="KW-0597">Phosphoprotein</keyword>
<dbReference type="SUPFAM" id="SSF46894">
    <property type="entry name" value="C-terminal effector domain of the bipartite response regulators"/>
    <property type="match status" value="1"/>
</dbReference>
<dbReference type="Pfam" id="PF00072">
    <property type="entry name" value="Response_reg"/>
    <property type="match status" value="1"/>
</dbReference>
<dbReference type="Gene3D" id="3.40.50.2300">
    <property type="match status" value="1"/>
</dbReference>
<dbReference type="AlphaFoldDB" id="A0A918P166"/>
<gene>
    <name evidence="7" type="primary">dctR</name>
    <name evidence="7" type="ORF">GCM10011289_15040</name>
</gene>
<dbReference type="InterPro" id="IPR011006">
    <property type="entry name" value="CheY-like_superfamily"/>
</dbReference>
<dbReference type="SUPFAM" id="SSF52172">
    <property type="entry name" value="CheY-like"/>
    <property type="match status" value="1"/>
</dbReference>
<feature type="domain" description="HTH luxR-type" evidence="5">
    <location>
        <begin position="138"/>
        <end position="203"/>
    </location>
</feature>
<dbReference type="PRINTS" id="PR00038">
    <property type="entry name" value="HTHLUXR"/>
</dbReference>
<dbReference type="PANTHER" id="PTHR44688">
    <property type="entry name" value="DNA-BINDING TRANSCRIPTIONAL ACTIVATOR DEVR_DOSR"/>
    <property type="match status" value="1"/>
</dbReference>